<dbReference type="RefSeq" id="WP_228854564.1">
    <property type="nucleotide sequence ID" value="NZ_AP024086.1"/>
</dbReference>
<organism evidence="1 2">
    <name type="scientific">Desulfomarina profundi</name>
    <dbReference type="NCBI Taxonomy" id="2772557"/>
    <lineage>
        <taxon>Bacteria</taxon>
        <taxon>Pseudomonadati</taxon>
        <taxon>Thermodesulfobacteriota</taxon>
        <taxon>Desulfobulbia</taxon>
        <taxon>Desulfobulbales</taxon>
        <taxon>Desulfobulbaceae</taxon>
        <taxon>Desulfomarina</taxon>
    </lineage>
</organism>
<proteinExistence type="predicted"/>
<reference evidence="1" key="1">
    <citation type="submission" date="2020-09" db="EMBL/GenBank/DDBJ databases">
        <title>Desulfogranum mesoprofundum gen. nov., sp. nov., a novel mesophilic, sulfate-reducing chemolithoautotroph isolated from a deep-sea hydrothermal vent chimney in the Suiyo Seamount.</title>
        <authorList>
            <person name="Hashimoto Y."/>
            <person name="Nakagawa S."/>
        </authorList>
    </citation>
    <scope>NUCLEOTIDE SEQUENCE</scope>
    <source>
        <strain evidence="1">KT2</strain>
    </source>
</reference>
<accession>A0A8D5FY91</accession>
<evidence type="ECO:0008006" key="3">
    <source>
        <dbReference type="Google" id="ProtNLM"/>
    </source>
</evidence>
<dbReference type="EMBL" id="AP024086">
    <property type="protein sequence ID" value="BCL62177.1"/>
    <property type="molecule type" value="Genomic_DNA"/>
</dbReference>
<evidence type="ECO:0000313" key="2">
    <source>
        <dbReference type="Proteomes" id="UP000826725"/>
    </source>
</evidence>
<keyword evidence="2" id="KW-1185">Reference proteome</keyword>
<protein>
    <recommendedName>
        <fullName evidence="3">Radical SAM protein</fullName>
    </recommendedName>
</protein>
<gene>
    <name evidence="1" type="ORF">DGMP_28700</name>
</gene>
<dbReference type="AlphaFoldDB" id="A0A8D5FY91"/>
<sequence length="89" mass="10011">MTNLDEIRYGFIQIELTSRCTLRCVTCLRFSHAGLWQERDLSIATFSSLKNIFKNTEGVHLSMILLQGHASVAANYLGTKFRSEKSAGL</sequence>
<dbReference type="Proteomes" id="UP000826725">
    <property type="component" value="Chromosome"/>
</dbReference>
<dbReference type="KEGG" id="dbk:DGMP_28700"/>
<evidence type="ECO:0000313" key="1">
    <source>
        <dbReference type="EMBL" id="BCL62177.1"/>
    </source>
</evidence>
<name>A0A8D5FY91_9BACT</name>